<name>A0ABT1YJ51_9BACL</name>
<dbReference type="EMBL" id="JANQBD010000013">
    <property type="protein sequence ID" value="MCR8633229.1"/>
    <property type="molecule type" value="Genomic_DNA"/>
</dbReference>
<protein>
    <recommendedName>
        <fullName evidence="3">CBS domain-containing protein</fullName>
    </recommendedName>
</protein>
<evidence type="ECO:0000313" key="1">
    <source>
        <dbReference type="EMBL" id="MCR8633229.1"/>
    </source>
</evidence>
<keyword evidence="2" id="KW-1185">Reference proteome</keyword>
<gene>
    <name evidence="1" type="ORF">NV381_18705</name>
</gene>
<accession>A0ABT1YJ51</accession>
<dbReference type="Proteomes" id="UP001300012">
    <property type="component" value="Unassembled WGS sequence"/>
</dbReference>
<evidence type="ECO:0000313" key="2">
    <source>
        <dbReference type="Proteomes" id="UP001300012"/>
    </source>
</evidence>
<proteinExistence type="predicted"/>
<reference evidence="1 2" key="1">
    <citation type="submission" date="2022-08" db="EMBL/GenBank/DDBJ databases">
        <title>Paenibacillus endoradicis sp. nov., Paenibacillus radicibacter sp. nov and Paenibacillus pararadicis sp. nov., three cold-adapted plant growth-promoting bacteria isolated from root of Larix gmelinii in Great Khingan.</title>
        <authorList>
            <person name="Xue H."/>
        </authorList>
    </citation>
    <scope>NUCLEOTIDE SEQUENCE [LARGE SCALE GENOMIC DNA]</scope>
    <source>
        <strain evidence="1 2">N5-1-1-5</strain>
    </source>
</reference>
<dbReference type="RefSeq" id="WP_258214801.1">
    <property type="nucleotide sequence ID" value="NZ_JANQBD010000013.1"/>
</dbReference>
<comment type="caution">
    <text evidence="1">The sequence shown here is derived from an EMBL/GenBank/DDBJ whole genome shotgun (WGS) entry which is preliminary data.</text>
</comment>
<evidence type="ECO:0008006" key="3">
    <source>
        <dbReference type="Google" id="ProtNLM"/>
    </source>
</evidence>
<organism evidence="1 2">
    <name type="scientific">Paenibacillus radicis</name>
    <name type="common">ex Xue et al. 2023</name>
    <dbReference type="NCBI Taxonomy" id="2972489"/>
    <lineage>
        <taxon>Bacteria</taxon>
        <taxon>Bacillati</taxon>
        <taxon>Bacillota</taxon>
        <taxon>Bacilli</taxon>
        <taxon>Bacillales</taxon>
        <taxon>Paenibacillaceae</taxon>
        <taxon>Paenibacillus</taxon>
    </lineage>
</organism>
<sequence>MRHIHPINEEKCREHYGKPVLIVLKDGGEIVGILTKLDNGQITLNGEATAETNRFRSTKKSSVKRNKNKAKARVSFSPFPFTPNPFGRAIVLDLAFVALLFAFI</sequence>